<dbReference type="AlphaFoldDB" id="A0A1H8CHN3"/>
<dbReference type="Proteomes" id="UP000199158">
    <property type="component" value="Unassembled WGS sequence"/>
</dbReference>
<keyword evidence="1" id="KW-0812">Transmembrane</keyword>
<evidence type="ECO:0008006" key="4">
    <source>
        <dbReference type="Google" id="ProtNLM"/>
    </source>
</evidence>
<organism evidence="2 3">
    <name type="scientific">Hydrogenoanaerobacterium saccharovorans</name>
    <dbReference type="NCBI Taxonomy" id="474960"/>
    <lineage>
        <taxon>Bacteria</taxon>
        <taxon>Bacillati</taxon>
        <taxon>Bacillota</taxon>
        <taxon>Clostridia</taxon>
        <taxon>Eubacteriales</taxon>
        <taxon>Oscillospiraceae</taxon>
        <taxon>Hydrogenoanaerobacterium</taxon>
    </lineage>
</organism>
<dbReference type="STRING" id="474960.SAMN05216180_2130"/>
<sequence>MKWKKNLMLIFMLLAGVIVGALLAKVTADMPILSWLSYGNSIGIDVANPMILDLSVLKLAFGFEFGINIAQIICVILSIFMYKGLVNRL</sequence>
<dbReference type="EMBL" id="FOCG01000002">
    <property type="protein sequence ID" value="SEM94462.1"/>
    <property type="molecule type" value="Genomic_DNA"/>
</dbReference>
<evidence type="ECO:0000313" key="2">
    <source>
        <dbReference type="EMBL" id="SEM94462.1"/>
    </source>
</evidence>
<accession>A0A1H8CHN3</accession>
<feature type="transmembrane region" description="Helical" evidence="1">
    <location>
        <begin position="59"/>
        <end position="82"/>
    </location>
</feature>
<protein>
    <recommendedName>
        <fullName evidence="4">DUF4321 domain-containing protein</fullName>
    </recommendedName>
</protein>
<keyword evidence="1" id="KW-0472">Membrane</keyword>
<evidence type="ECO:0000256" key="1">
    <source>
        <dbReference type="SAM" id="Phobius"/>
    </source>
</evidence>
<dbReference type="InterPro" id="IPR025470">
    <property type="entry name" value="DUF4321"/>
</dbReference>
<keyword evidence="1" id="KW-1133">Transmembrane helix</keyword>
<keyword evidence="3" id="KW-1185">Reference proteome</keyword>
<dbReference type="RefSeq" id="WP_092754802.1">
    <property type="nucleotide sequence ID" value="NZ_FOCG01000002.1"/>
</dbReference>
<reference evidence="2 3" key="1">
    <citation type="submission" date="2016-10" db="EMBL/GenBank/DDBJ databases">
        <authorList>
            <person name="de Groot N.N."/>
        </authorList>
    </citation>
    <scope>NUCLEOTIDE SEQUENCE [LARGE SCALE GENOMIC DNA]</scope>
    <source>
        <strain evidence="2 3">CGMCC 1.5070</strain>
    </source>
</reference>
<evidence type="ECO:0000313" key="3">
    <source>
        <dbReference type="Proteomes" id="UP000199158"/>
    </source>
</evidence>
<gene>
    <name evidence="2" type="ORF">SAMN05216180_2130</name>
</gene>
<dbReference type="OrthoDB" id="1859408at2"/>
<proteinExistence type="predicted"/>
<name>A0A1H8CHN3_9FIRM</name>
<dbReference type="Pfam" id="PF14209">
    <property type="entry name" value="DUF4321"/>
    <property type="match status" value="1"/>
</dbReference>